<gene>
    <name evidence="1" type="ORF">RPERSI_LOCUS11468</name>
</gene>
<name>A0ACA9PVP9_9GLOM</name>
<feature type="non-terminal residue" evidence="1">
    <location>
        <position position="387"/>
    </location>
</feature>
<comment type="caution">
    <text evidence="1">The sequence shown here is derived from an EMBL/GenBank/DDBJ whole genome shotgun (WGS) entry which is preliminary data.</text>
</comment>
<protein>
    <submittedName>
        <fullName evidence="1">11767_t:CDS:1</fullName>
    </submittedName>
</protein>
<reference evidence="1" key="1">
    <citation type="submission" date="2021-06" db="EMBL/GenBank/DDBJ databases">
        <authorList>
            <person name="Kallberg Y."/>
            <person name="Tangrot J."/>
            <person name="Rosling A."/>
        </authorList>
    </citation>
    <scope>NUCLEOTIDE SEQUENCE</scope>
    <source>
        <strain evidence="1">MA461A</strain>
    </source>
</reference>
<evidence type="ECO:0000313" key="1">
    <source>
        <dbReference type="EMBL" id="CAG8723134.1"/>
    </source>
</evidence>
<dbReference type="Proteomes" id="UP000789920">
    <property type="component" value="Unassembled WGS sequence"/>
</dbReference>
<evidence type="ECO:0000313" key="2">
    <source>
        <dbReference type="Proteomes" id="UP000789920"/>
    </source>
</evidence>
<proteinExistence type="predicted"/>
<accession>A0ACA9PVP9</accession>
<dbReference type="EMBL" id="CAJVQC010023649">
    <property type="protein sequence ID" value="CAG8723134.1"/>
    <property type="molecule type" value="Genomic_DNA"/>
</dbReference>
<organism evidence="1 2">
    <name type="scientific">Racocetra persica</name>
    <dbReference type="NCBI Taxonomy" id="160502"/>
    <lineage>
        <taxon>Eukaryota</taxon>
        <taxon>Fungi</taxon>
        <taxon>Fungi incertae sedis</taxon>
        <taxon>Mucoromycota</taxon>
        <taxon>Glomeromycotina</taxon>
        <taxon>Glomeromycetes</taxon>
        <taxon>Diversisporales</taxon>
        <taxon>Gigasporaceae</taxon>
        <taxon>Racocetra</taxon>
    </lineage>
</organism>
<keyword evidence="2" id="KW-1185">Reference proteome</keyword>
<sequence>MELYKQVNNYFNEVSFIDWNIIECLYSIKNPTFTSANIDEVADVIKEVIRNHLQSNALLANAKRKLEHLESTFDDTWRCSEVHQYFVQLDLSHEVLNNGHTRDLDNSYSEKRLLPEPENIRREELFDHEVSEEDHEELLDYEAQVSEEEISTEQAMADPTTDWILSTRKNVSEILSAYREKIPFNKAYLYPAYFGILNLSEEDVEVPLYELMNEITEKLEKKPSDLITEIESCVIENNTKVNTIRRLIQIYAYHLQHLRLPMSEAAFGSNFTNMITKGILTFNSIYHYEKGEIQSLASSVITNMRTKPTDRSLIGQKVDFRISKDQFEMLIGLRSGGLPSAAKSRKWIDKVDLAVALQDVLLNEGIENNGVEPNKFHNLFTLEVHTF</sequence>